<evidence type="ECO:0000313" key="3">
    <source>
        <dbReference type="EMBL" id="MBE0347465.1"/>
    </source>
</evidence>
<evidence type="ECO:0000256" key="1">
    <source>
        <dbReference type="SAM" id="SignalP"/>
    </source>
</evidence>
<proteinExistence type="predicted"/>
<reference evidence="3 4" key="1">
    <citation type="submission" date="2015-06" db="EMBL/GenBank/DDBJ databases">
        <title>Genome sequence of Pseudoalteromonas peptidolytica.</title>
        <authorList>
            <person name="Xie B.-B."/>
            <person name="Rong J.-C."/>
            <person name="Qin Q.-L."/>
            <person name="Zhang Y.-Z."/>
        </authorList>
    </citation>
    <scope>NUCLEOTIDE SEQUENCE [LARGE SCALE GENOMIC DNA]</scope>
    <source>
        <strain evidence="3 4">F12-50-A1</strain>
    </source>
</reference>
<dbReference type="InterPro" id="IPR029058">
    <property type="entry name" value="AB_hydrolase_fold"/>
</dbReference>
<dbReference type="Gene3D" id="3.40.50.1820">
    <property type="entry name" value="alpha/beta hydrolase"/>
    <property type="match status" value="1"/>
</dbReference>
<dbReference type="PROSITE" id="PS51257">
    <property type="entry name" value="PROKAR_LIPOPROTEIN"/>
    <property type="match status" value="1"/>
</dbReference>
<dbReference type="Proteomes" id="UP000660708">
    <property type="component" value="Unassembled WGS sequence"/>
</dbReference>
<dbReference type="InterPro" id="IPR022742">
    <property type="entry name" value="Hydrolase_4"/>
</dbReference>
<dbReference type="InterPro" id="IPR053145">
    <property type="entry name" value="AB_hydrolase_Est10"/>
</dbReference>
<dbReference type="EMBL" id="AQHF01000026">
    <property type="protein sequence ID" value="MBE0347465.1"/>
    <property type="molecule type" value="Genomic_DNA"/>
</dbReference>
<feature type="signal peptide" evidence="1">
    <location>
        <begin position="1"/>
        <end position="23"/>
    </location>
</feature>
<feature type="domain" description="Serine aminopeptidase S33" evidence="2">
    <location>
        <begin position="59"/>
        <end position="307"/>
    </location>
</feature>
<evidence type="ECO:0000259" key="2">
    <source>
        <dbReference type="Pfam" id="PF12146"/>
    </source>
</evidence>
<dbReference type="SUPFAM" id="SSF53474">
    <property type="entry name" value="alpha/beta-Hydrolases"/>
    <property type="match status" value="1"/>
</dbReference>
<feature type="chain" id="PRO_5034198309" description="Serine aminopeptidase S33 domain-containing protein" evidence="1">
    <location>
        <begin position="24"/>
        <end position="345"/>
    </location>
</feature>
<dbReference type="GO" id="GO:0052689">
    <property type="term" value="F:carboxylic ester hydrolase activity"/>
    <property type="evidence" value="ECO:0007669"/>
    <property type="project" value="TreeGrafter"/>
</dbReference>
<organism evidence="3 4">
    <name type="scientific">Pseudoalteromonas peptidolytica F12-50-A1</name>
    <dbReference type="NCBI Taxonomy" id="1315280"/>
    <lineage>
        <taxon>Bacteria</taxon>
        <taxon>Pseudomonadati</taxon>
        <taxon>Pseudomonadota</taxon>
        <taxon>Gammaproteobacteria</taxon>
        <taxon>Alteromonadales</taxon>
        <taxon>Pseudoalteromonadaceae</taxon>
        <taxon>Pseudoalteromonas</taxon>
    </lineage>
</organism>
<comment type="caution">
    <text evidence="3">The sequence shown here is derived from an EMBL/GenBank/DDBJ whole genome shotgun (WGS) entry which is preliminary data.</text>
</comment>
<dbReference type="AlphaFoldDB" id="A0A8I0MX15"/>
<name>A0A8I0MX15_9GAMM</name>
<protein>
    <recommendedName>
        <fullName evidence="2">Serine aminopeptidase S33 domain-containing protein</fullName>
    </recommendedName>
</protein>
<evidence type="ECO:0000313" key="4">
    <source>
        <dbReference type="Proteomes" id="UP000660708"/>
    </source>
</evidence>
<dbReference type="RefSeq" id="WP_147388785.1">
    <property type="nucleotide sequence ID" value="NZ_AQHF01000026.1"/>
</dbReference>
<dbReference type="PANTHER" id="PTHR43265:SF1">
    <property type="entry name" value="ESTERASE ESTD"/>
    <property type="match status" value="1"/>
</dbReference>
<keyword evidence="4" id="KW-1185">Reference proteome</keyword>
<keyword evidence="1" id="KW-0732">Signal</keyword>
<gene>
    <name evidence="3" type="ORF">PPEP_a1927</name>
</gene>
<dbReference type="PANTHER" id="PTHR43265">
    <property type="entry name" value="ESTERASE ESTD"/>
    <property type="match status" value="1"/>
</dbReference>
<accession>A0A8I0MX15</accession>
<dbReference type="Pfam" id="PF12146">
    <property type="entry name" value="Hydrolase_4"/>
    <property type="match status" value="1"/>
</dbReference>
<sequence length="345" mass="38928">MVKFKWCEILLTLCLLCMLSACNGKSNKSDYPYSIHVFHSQENQLTGRLYLPDGHTDSDPIVILVHGDGAMDSTANGFYLPIIQSLLSENIAAFSWDKPGVRQSQGHWLTQSMMQRAAEVKDVISYLKRNGYEYNPIHLLGFSQASWVFAHLYDEPNIDSMILVGGAANWLAQSQYSMWIRLLEEEKIDANDMQAIAKIKELSQQEYHLIKTGYDHYLSSPLHQHPFMSDPIADEARFNFIRNNIDADVHEGFSQLTVPMLAIFGDSDIHVDIEHSQLAFATAYASSMSSKANLVQVTIPNASHSLLKPELPFDALFSIEKQHFAPDAIETIVNWLTRQHPGDAQ</sequence>